<proteinExistence type="predicted"/>
<keyword evidence="4" id="KW-1185">Reference proteome</keyword>
<evidence type="ECO:0000256" key="2">
    <source>
        <dbReference type="SAM" id="Phobius"/>
    </source>
</evidence>
<keyword evidence="2" id="KW-1133">Transmembrane helix</keyword>
<feature type="region of interest" description="Disordered" evidence="1">
    <location>
        <begin position="1"/>
        <end position="25"/>
    </location>
</feature>
<organism evidence="3 4">
    <name type="scientific">Cellulomonas cellasea</name>
    <dbReference type="NCBI Taxonomy" id="43670"/>
    <lineage>
        <taxon>Bacteria</taxon>
        <taxon>Bacillati</taxon>
        <taxon>Actinomycetota</taxon>
        <taxon>Actinomycetes</taxon>
        <taxon>Micrococcales</taxon>
        <taxon>Cellulomonadaceae</taxon>
        <taxon>Cellulomonas</taxon>
    </lineage>
</organism>
<sequence>MVEHVALRPRRPRRPRRPGGPSRPGRLRRWAAVVATHVVALVCGAGLVVAAVAAVVLVSEVGPHRDAVALREHGEDARGVTTGEGCTVAFAARGRWVEAEPGCDEPDADPEPVTVRYLPEDPQVVMLPEDVAYYADEAIPGGLTALGVGLAPGVLTVLAWVVSGRPRWWRHLREPSLPDPFDIAALDL</sequence>
<feature type="compositionally biased region" description="Basic residues" evidence="1">
    <location>
        <begin position="7"/>
        <end position="17"/>
    </location>
</feature>
<keyword evidence="2" id="KW-0472">Membrane</keyword>
<comment type="caution">
    <text evidence="3">The sequence shown here is derived from an EMBL/GenBank/DDBJ whole genome shotgun (WGS) entry which is preliminary data.</text>
</comment>
<reference evidence="3" key="1">
    <citation type="submission" date="2019-06" db="EMBL/GenBank/DDBJ databases">
        <title>Whole genome shotgun sequence of Cellulomonas cellasea NBRC 3753.</title>
        <authorList>
            <person name="Hosoyama A."/>
            <person name="Uohara A."/>
            <person name="Ohji S."/>
            <person name="Ichikawa N."/>
        </authorList>
    </citation>
    <scope>NUCLEOTIDE SEQUENCE [LARGE SCALE GENOMIC DNA]</scope>
    <source>
        <strain evidence="3">NBRC 3753</strain>
    </source>
</reference>
<evidence type="ECO:0000256" key="1">
    <source>
        <dbReference type="SAM" id="MobiDB-lite"/>
    </source>
</evidence>
<evidence type="ECO:0000313" key="4">
    <source>
        <dbReference type="Proteomes" id="UP000317046"/>
    </source>
</evidence>
<evidence type="ECO:0000313" key="3">
    <source>
        <dbReference type="EMBL" id="GEA88537.1"/>
    </source>
</evidence>
<keyword evidence="2" id="KW-0812">Transmembrane</keyword>
<dbReference type="AlphaFoldDB" id="A0A4Y3KXG6"/>
<dbReference type="Proteomes" id="UP000317046">
    <property type="component" value="Unassembled WGS sequence"/>
</dbReference>
<gene>
    <name evidence="3" type="ORF">CCE01nite_24860</name>
</gene>
<dbReference type="RefSeq" id="WP_141372443.1">
    <property type="nucleotide sequence ID" value="NZ_BJLR01000022.1"/>
</dbReference>
<accession>A0A4Y3KXG6</accession>
<protein>
    <submittedName>
        <fullName evidence="3">Uncharacterized protein</fullName>
    </submittedName>
</protein>
<name>A0A4Y3KXG6_9CELL</name>
<dbReference type="EMBL" id="BJLR01000022">
    <property type="protein sequence ID" value="GEA88537.1"/>
    <property type="molecule type" value="Genomic_DNA"/>
</dbReference>
<feature type="transmembrane region" description="Helical" evidence="2">
    <location>
        <begin position="143"/>
        <end position="163"/>
    </location>
</feature>
<feature type="transmembrane region" description="Helical" evidence="2">
    <location>
        <begin position="30"/>
        <end position="58"/>
    </location>
</feature>